<dbReference type="InterPro" id="IPR052216">
    <property type="entry name" value="CRISPR_Csm3_endoribonuclease"/>
</dbReference>
<dbReference type="EMBL" id="JACHFY010000019">
    <property type="protein sequence ID" value="MBB5254603.1"/>
    <property type="molecule type" value="Genomic_DNA"/>
</dbReference>
<protein>
    <submittedName>
        <fullName evidence="3">CRISPR/Cas system CSM-associated protein Csm3 (Group 7 of RAMP superfamily)</fullName>
    </submittedName>
</protein>
<dbReference type="OrthoDB" id="34733at2157"/>
<name>A0A650CLC0_SULOH</name>
<dbReference type="Proteomes" id="UP000582213">
    <property type="component" value="Unassembled WGS sequence"/>
</dbReference>
<evidence type="ECO:0000313" key="4">
    <source>
        <dbReference type="EMBL" id="QGR18267.1"/>
    </source>
</evidence>
<evidence type="ECO:0000313" key="6">
    <source>
        <dbReference type="Proteomes" id="UP000582213"/>
    </source>
</evidence>
<dbReference type="Pfam" id="PF03787">
    <property type="entry name" value="RAMPs"/>
    <property type="match status" value="1"/>
</dbReference>
<sequence length="231" mass="26676">MKKVYLFKLKFNTPYGLRVGGPKEDISTLTPLKIGQYYVIPSSSWKGIFRRATEVLIANPNHFRGHKGEDVTDDGSLDELLEAKGLENKNDENVRKERKRFIAMWNCPVERLYGSEYFASAVTFSDTLIDAEINQRTHVVIDRKTRKSEEKHLYSEQIVNVNSVRVKVIVRDRIDDWIKTLKFLSEFGTFVGGGKSRGIGYAILDWKESEYAEVDGLTRKIMFKPLYELKL</sequence>
<dbReference type="Proteomes" id="UP000427373">
    <property type="component" value="Chromosome"/>
</dbReference>
<evidence type="ECO:0000313" key="5">
    <source>
        <dbReference type="Proteomes" id="UP000427373"/>
    </source>
</evidence>
<organism evidence="4 5">
    <name type="scientific">Sulfurisphaera ohwakuensis</name>
    <dbReference type="NCBI Taxonomy" id="69656"/>
    <lineage>
        <taxon>Archaea</taxon>
        <taxon>Thermoproteota</taxon>
        <taxon>Thermoprotei</taxon>
        <taxon>Sulfolobales</taxon>
        <taxon>Sulfolobaceae</taxon>
        <taxon>Sulfurisphaera</taxon>
    </lineage>
</organism>
<dbReference type="GeneID" id="42802486"/>
<reference evidence="3 6" key="2">
    <citation type="submission" date="2020-08" db="EMBL/GenBank/DDBJ databases">
        <title>Genomic Encyclopedia of Type Strains, Phase IV (KMG-IV): sequencing the most valuable type-strain genomes for metagenomic binning, comparative biology and taxonomic classification.</title>
        <authorList>
            <person name="Goeker M."/>
        </authorList>
    </citation>
    <scope>NUCLEOTIDE SEQUENCE [LARGE SCALE GENOMIC DNA]</scope>
    <source>
        <strain evidence="3 6">DSM 12421</strain>
    </source>
</reference>
<dbReference type="PANTHER" id="PTHR35579:SF6">
    <property type="entry name" value="DUF324 DOMAIN-CONTAINING PROTEIN"/>
    <property type="match status" value="1"/>
</dbReference>
<gene>
    <name evidence="4" type="ORF">D1869_14530</name>
    <name evidence="3" type="ORF">HNQ62_002377</name>
</gene>
<evidence type="ECO:0000259" key="2">
    <source>
        <dbReference type="Pfam" id="PF03787"/>
    </source>
</evidence>
<dbReference type="PANTHER" id="PTHR35579">
    <property type="entry name" value="CRISPR SYSTEM CMS ENDORIBONUCLEASE CSM3"/>
    <property type="match status" value="1"/>
</dbReference>
<dbReference type="EMBL" id="CP045484">
    <property type="protein sequence ID" value="QGR18267.1"/>
    <property type="molecule type" value="Genomic_DNA"/>
</dbReference>
<accession>A0A650CLC0</accession>
<dbReference type="RefSeq" id="WP_156015758.1">
    <property type="nucleotide sequence ID" value="NZ_CP045484.1"/>
</dbReference>
<dbReference type="KEGG" id="soh:D1869_14530"/>
<dbReference type="InterPro" id="IPR005537">
    <property type="entry name" value="RAMP_III_fam"/>
</dbReference>
<keyword evidence="1" id="KW-0051">Antiviral defense</keyword>
<evidence type="ECO:0000313" key="3">
    <source>
        <dbReference type="EMBL" id="MBB5254603.1"/>
    </source>
</evidence>
<dbReference type="GO" id="GO:0051607">
    <property type="term" value="P:defense response to virus"/>
    <property type="evidence" value="ECO:0007669"/>
    <property type="project" value="UniProtKB-KW"/>
</dbReference>
<dbReference type="AlphaFoldDB" id="A0A650CLC0"/>
<keyword evidence="5" id="KW-1185">Reference proteome</keyword>
<proteinExistence type="predicted"/>
<evidence type="ECO:0000256" key="1">
    <source>
        <dbReference type="ARBA" id="ARBA00023118"/>
    </source>
</evidence>
<reference evidence="4 5" key="1">
    <citation type="submission" date="2019-10" db="EMBL/GenBank/DDBJ databases">
        <title>Genome Sequences from Six Type Strain Members of the Archaeal Family Sulfolobaceae: Acidianus ambivalens, Acidianus infernus, Metallosphaera prunae, Stygiolobus azoricus, Sulfolobus metallicus, and Sulfurisphaera ohwakuensis.</title>
        <authorList>
            <person name="Counts J.A."/>
            <person name="Kelly R.M."/>
        </authorList>
    </citation>
    <scope>NUCLEOTIDE SEQUENCE [LARGE SCALE GENOMIC DNA]</scope>
    <source>
        <strain evidence="4 5">TA-1</strain>
    </source>
</reference>
<feature type="domain" description="CRISPR type III-associated protein" evidence="2">
    <location>
        <begin position="23"/>
        <end position="201"/>
    </location>
</feature>